<accession>A0A813RPR3</accession>
<keyword evidence="5 14" id="KW-1003">Cell membrane</keyword>
<dbReference type="Gene3D" id="1.50.10.10">
    <property type="match status" value="1"/>
</dbReference>
<evidence type="ECO:0000256" key="13">
    <source>
        <dbReference type="PIRSR" id="PIRSR608734-50"/>
    </source>
</evidence>
<keyword evidence="9 14" id="KW-0472">Membrane</keyword>
<evidence type="ECO:0000256" key="8">
    <source>
        <dbReference type="ARBA" id="ARBA00022860"/>
    </source>
</evidence>
<evidence type="ECO:0000256" key="6">
    <source>
        <dbReference type="ARBA" id="ARBA00022553"/>
    </source>
</evidence>
<dbReference type="GO" id="GO:0005977">
    <property type="term" value="P:glycogen metabolic process"/>
    <property type="evidence" value="ECO:0007669"/>
    <property type="project" value="UniProtKB-UniPathway"/>
</dbReference>
<evidence type="ECO:0000259" key="16">
    <source>
        <dbReference type="Pfam" id="PF19292"/>
    </source>
</evidence>
<keyword evidence="7 14" id="KW-0321">Glycogen metabolism</keyword>
<dbReference type="InterPro" id="IPR008928">
    <property type="entry name" value="6-hairpin_glycosidase_sf"/>
</dbReference>
<evidence type="ECO:0000256" key="11">
    <source>
        <dbReference type="ARBA" id="ARBA00023288"/>
    </source>
</evidence>
<dbReference type="InterPro" id="IPR012341">
    <property type="entry name" value="6hp_glycosidase-like_sf"/>
</dbReference>
<organism evidence="17 19">
    <name type="scientific">Rotaria sordida</name>
    <dbReference type="NCBI Taxonomy" id="392033"/>
    <lineage>
        <taxon>Eukaryota</taxon>
        <taxon>Metazoa</taxon>
        <taxon>Spiralia</taxon>
        <taxon>Gnathifera</taxon>
        <taxon>Rotifera</taxon>
        <taxon>Eurotatoria</taxon>
        <taxon>Bdelloidea</taxon>
        <taxon>Philodinida</taxon>
        <taxon>Philodinidae</taxon>
        <taxon>Rotaria</taxon>
    </lineage>
</organism>
<dbReference type="AlphaFoldDB" id="A0A813RPR3"/>
<keyword evidence="12 13" id="KW-0636">Prenylation</keyword>
<evidence type="ECO:0000313" key="18">
    <source>
        <dbReference type="EMBL" id="CAF3696746.1"/>
    </source>
</evidence>
<evidence type="ECO:0000256" key="9">
    <source>
        <dbReference type="ARBA" id="ARBA00023136"/>
    </source>
</evidence>
<evidence type="ECO:0000256" key="5">
    <source>
        <dbReference type="ARBA" id="ARBA00022475"/>
    </source>
</evidence>
<keyword evidence="11 13" id="KW-0449">Lipoprotein</keyword>
<dbReference type="GO" id="GO:0005516">
    <property type="term" value="F:calmodulin binding"/>
    <property type="evidence" value="ECO:0007669"/>
    <property type="project" value="UniProtKB-KW"/>
</dbReference>
<dbReference type="Pfam" id="PF00723">
    <property type="entry name" value="Glyco_hydro_15"/>
    <property type="match status" value="1"/>
</dbReference>
<keyword evidence="10 14" id="KW-0119">Carbohydrate metabolism</keyword>
<evidence type="ECO:0000256" key="10">
    <source>
        <dbReference type="ARBA" id="ARBA00023277"/>
    </source>
</evidence>
<evidence type="ECO:0000256" key="4">
    <source>
        <dbReference type="ARBA" id="ARBA00007128"/>
    </source>
</evidence>
<sequence length="1190" mass="135499">MSTKLQRRASVAGVRNRTGDSTEMTLDDYYHMVAKTILCNQNPLTGLFSAGKDTDHAWVRDNVYAIMAVWGLSLSYKKHLDQMENWTKCYELEQSVVKTMRGLLICMMKQVKKVEKFKSTLSRDDALHAKYSSVTGNTAVGDNEWGHLQLDATSLYLLMLGEMTSSGLYIVYTLDEVDFVQNLVFYIEQSYMIPDYGIWERGDKTNHGYPELNSSSVGMAKAALEAMNELDLFGSNGGPRSIIHVSSDYIYWCYSVLKSMLPRESFSKETDASLLSIISYPAFSIEDLDLVTETKTGVISKLQGRYGLSRFLRDGHKTPVENASRLHYDPHELKRFERIECEWPLFFCYLILDGLFHENDNQVALYYGLLEECIIKDPEGVQIIPELYAVPGDRVEDEKRDPHSTNRIPMGRIPHMWGQSLFILAMLVKEGFLAPGELDPLNRRLITEPKPEGFVQVCVLTDNEVIQSKLASVGIHIQQVKDLELIQVRSVQVLQNIYSHLGKNERLGLTGRPSFDMGPFSTSKLYTICGRTLAFTPSFMDQNTFYLASDIDYIIDRFRTYISFLNRNWNNMTGRPVVVFILRSDLMDIDPIPKNVIQTLKKIKAGYTNGVRVQMGKLEDFINTSCVTSLDFVFREDDDEDPEDKLMELLQSSSDFNQMSNFLSYQNIDYRYQKRYRIKKLAQIRGAVKRSYSYSHHASDSTIAQNILNSNPADDQDDQTDTNVLNHIRADEHTLSTSNRRDNLLRDKEVHDIIALLPHTSSIQDQADILHYLCMNKGIDFEFEHNGHHVTVRDLIQELYNRACNQRVWWCVRHCAGMLGMQNKSIAQSLIAILAQQKQLTIGLPPAPREHVLTSPITFEQLYNTIVAATGNDPTMVMLTQEILVFLHIFISTEPQLFAGMIRIRVGLIIQVMLGELKRTLQSSDEDTTDHLLNLSPYEIKCLLHIILSGKEFGITEHSTKPPPELADLSKQERDMRIIRNEIKEASTKKLSVHLNWGDHPSEDDDDDDVGKHGQWIRRRRLDGALNRVPVRFYGQVWQTLEKCKGIKIADYILYNSLTQEMTQEEIKFALRVEEALNRVPFTEYRQLIVEACVIFTSIALGDNRFHLDEIISIEDIVSTANGIFLQDQLASGGDATKCCASGNPCGSAAGICLHFYDSAPSGRFGTINYFLRALLRLLHVDETSVCSIS</sequence>
<comment type="subcellular location">
    <subcellularLocation>
        <location evidence="2 14">Cell membrane</location>
        <topology evidence="2 14">Lipid-anchor</topology>
        <orientation evidence="2 14">Cytoplasmic side</orientation>
    </subcellularLocation>
</comment>
<evidence type="ECO:0000256" key="14">
    <source>
        <dbReference type="RuleBase" id="RU364123"/>
    </source>
</evidence>
<comment type="function">
    <text evidence="1">Phosphorylase b kinase catalyzes the phosphorylation of serine in certain substrates, including troponin I. The alpha chain may bind calmodulin.</text>
</comment>
<dbReference type="SUPFAM" id="SSF48208">
    <property type="entry name" value="Six-hairpin glycosidases"/>
    <property type="match status" value="1"/>
</dbReference>
<evidence type="ECO:0000313" key="19">
    <source>
        <dbReference type="Proteomes" id="UP000663864"/>
    </source>
</evidence>
<dbReference type="UniPathway" id="UPA00163"/>
<dbReference type="InterPro" id="IPR011613">
    <property type="entry name" value="GH15-like"/>
</dbReference>
<evidence type="ECO:0000313" key="17">
    <source>
        <dbReference type="EMBL" id="CAF0787436.1"/>
    </source>
</evidence>
<dbReference type="Proteomes" id="UP000663864">
    <property type="component" value="Unassembled WGS sequence"/>
</dbReference>
<dbReference type="FunFam" id="1.50.10.10:FF:000004">
    <property type="entry name" value="Phosphorylase b kinase regulatory subunit"/>
    <property type="match status" value="1"/>
</dbReference>
<comment type="PTM">
    <text evidence="13">Although the final Cys may be farnesylated, the terminal tripeptide is probably not removed, and the C-terminus is not methylated.</text>
</comment>
<dbReference type="InterPro" id="IPR045583">
    <property type="entry name" value="KPBA/B_C"/>
</dbReference>
<keyword evidence="8 14" id="KW-0112">Calmodulin-binding</keyword>
<feature type="domain" description="Phosphorylase b kinase regulatory subunit alpha/beta C-terminal" evidence="16">
    <location>
        <begin position="980"/>
        <end position="1122"/>
    </location>
</feature>
<reference evidence="17" key="1">
    <citation type="submission" date="2021-02" db="EMBL/GenBank/DDBJ databases">
        <authorList>
            <person name="Nowell W R."/>
        </authorList>
    </citation>
    <scope>NUCLEOTIDE SEQUENCE</scope>
</reference>
<dbReference type="PANTHER" id="PTHR10749">
    <property type="entry name" value="PHOSPHORYLASE B KINASE REGULATORY SUBUNIT"/>
    <property type="match status" value="1"/>
</dbReference>
<evidence type="ECO:0000259" key="15">
    <source>
        <dbReference type="Pfam" id="PF00723"/>
    </source>
</evidence>
<comment type="caution">
    <text evidence="17">The sequence shown here is derived from an EMBL/GenBank/DDBJ whole genome shotgun (WGS) entry which is preliminary data.</text>
</comment>
<proteinExistence type="inferred from homology"/>
<dbReference type="GO" id="GO:0005964">
    <property type="term" value="C:phosphorylase kinase complex"/>
    <property type="evidence" value="ECO:0007669"/>
    <property type="project" value="TreeGrafter"/>
</dbReference>
<evidence type="ECO:0000256" key="1">
    <source>
        <dbReference type="ARBA" id="ARBA00002837"/>
    </source>
</evidence>
<name>A0A813RPR3_9BILA</name>
<dbReference type="Pfam" id="PF19292">
    <property type="entry name" value="KPBB_C"/>
    <property type="match status" value="1"/>
</dbReference>
<keyword evidence="6" id="KW-0597">Phosphoprotein</keyword>
<dbReference type="EMBL" id="CAJNOT010000031">
    <property type="protein sequence ID" value="CAF0787436.1"/>
    <property type="molecule type" value="Genomic_DNA"/>
</dbReference>
<dbReference type="InterPro" id="IPR008734">
    <property type="entry name" value="PHK_A/B_su"/>
</dbReference>
<protein>
    <recommendedName>
        <fullName evidence="14">Phosphorylase b kinase regulatory subunit</fullName>
    </recommendedName>
</protein>
<dbReference type="PANTHER" id="PTHR10749:SF7">
    <property type="entry name" value="PHOSPHORYLASE B KINASE REGULATORY SUBUNIT ALPHA-RELATED"/>
    <property type="match status" value="1"/>
</dbReference>
<evidence type="ECO:0000256" key="3">
    <source>
        <dbReference type="ARBA" id="ARBA00005131"/>
    </source>
</evidence>
<dbReference type="GO" id="GO:0005886">
    <property type="term" value="C:plasma membrane"/>
    <property type="evidence" value="ECO:0007669"/>
    <property type="project" value="UniProtKB-SubCell"/>
</dbReference>
<feature type="domain" description="GH15-like" evidence="15">
    <location>
        <begin position="25"/>
        <end position="907"/>
    </location>
</feature>
<evidence type="ECO:0000256" key="7">
    <source>
        <dbReference type="ARBA" id="ARBA00022600"/>
    </source>
</evidence>
<dbReference type="EMBL" id="CAJOBD010000617">
    <property type="protein sequence ID" value="CAF3696746.1"/>
    <property type="molecule type" value="Genomic_DNA"/>
</dbReference>
<evidence type="ECO:0000256" key="12">
    <source>
        <dbReference type="ARBA" id="ARBA00023289"/>
    </source>
</evidence>
<evidence type="ECO:0000256" key="2">
    <source>
        <dbReference type="ARBA" id="ARBA00004342"/>
    </source>
</evidence>
<dbReference type="Proteomes" id="UP000663836">
    <property type="component" value="Unassembled WGS sequence"/>
</dbReference>
<comment type="pathway">
    <text evidence="3 14">Glycan biosynthesis; glycogen metabolism.</text>
</comment>
<feature type="lipid moiety-binding region" description="S-farnesyl cysteine" evidence="13">
    <location>
        <position position="1187"/>
    </location>
</feature>
<gene>
    <name evidence="18" type="ORF">JBS370_LOCUS9230</name>
    <name evidence="17" type="ORF">ZHD862_LOCUS1724</name>
</gene>
<comment type="similarity">
    <text evidence="4 14">Belongs to the phosphorylase b kinase regulatory chain family.</text>
</comment>